<dbReference type="PANTHER" id="PTHR43861">
    <property type="entry name" value="TRANS-ACONITATE 2-METHYLTRANSFERASE-RELATED"/>
    <property type="match status" value="1"/>
</dbReference>
<proteinExistence type="predicted"/>
<dbReference type="Proteomes" id="UP001596091">
    <property type="component" value="Unassembled WGS sequence"/>
</dbReference>
<comment type="caution">
    <text evidence="1">The sequence shown here is derived from an EMBL/GenBank/DDBJ whole genome shotgun (WGS) entry which is preliminary data.</text>
</comment>
<dbReference type="Gene3D" id="3.40.50.150">
    <property type="entry name" value="Vaccinia Virus protein VP39"/>
    <property type="match status" value="1"/>
</dbReference>
<gene>
    <name evidence="1" type="ORF">ACFPT7_13835</name>
</gene>
<dbReference type="EC" id="2.1.1.222" evidence="1"/>
<evidence type="ECO:0000313" key="2">
    <source>
        <dbReference type="Proteomes" id="UP001596091"/>
    </source>
</evidence>
<evidence type="ECO:0000313" key="1">
    <source>
        <dbReference type="EMBL" id="MFC5863380.1"/>
    </source>
</evidence>
<dbReference type="RefSeq" id="WP_263341323.1">
    <property type="nucleotide sequence ID" value="NZ_JAGSYH010000007.1"/>
</dbReference>
<keyword evidence="2" id="KW-1185">Reference proteome</keyword>
<keyword evidence="1" id="KW-0489">Methyltransferase</keyword>
<dbReference type="EC" id="2.1.1.64" evidence="1"/>
<name>A0ABW1EJC8_9BACT</name>
<organism evidence="1 2">
    <name type="scientific">Acidicapsa dinghuensis</name>
    <dbReference type="NCBI Taxonomy" id="2218256"/>
    <lineage>
        <taxon>Bacteria</taxon>
        <taxon>Pseudomonadati</taxon>
        <taxon>Acidobacteriota</taxon>
        <taxon>Terriglobia</taxon>
        <taxon>Terriglobales</taxon>
        <taxon>Acidobacteriaceae</taxon>
        <taxon>Acidicapsa</taxon>
    </lineage>
</organism>
<dbReference type="GO" id="GO:0102208">
    <property type="term" value="F:2-polyprenyl-6-hydroxyphenol methylase activity"/>
    <property type="evidence" value="ECO:0007669"/>
    <property type="project" value="UniProtKB-EC"/>
</dbReference>
<sequence length="273" mass="31230">MQQLAYDDNWPELWKYTFIYDSLELWGSRKDLGYSYQYRNRHQWILNAVEELLPSGSEILDVAGASGNFTLPLAEKGYRLTWNDLRIDMAGLVQKKYEFGQIDYVPGNIFELADTWAGRFDGVLATEVIEHFAHPDQFLQVAAKILKPGGFLFLSTPNGRYFRFNLPRFSDCPDPSAFEAVQFKPNSDGHIFLLDIEECRMLGDKAGLRTERIDLMSNPLTRGHVKLGKLLPYLPESLVLTLESGTRKLPRPLRDKLHCQMTTVMRKPAASAH</sequence>
<reference evidence="2" key="1">
    <citation type="journal article" date="2019" name="Int. J. Syst. Evol. Microbiol.">
        <title>The Global Catalogue of Microorganisms (GCM) 10K type strain sequencing project: providing services to taxonomists for standard genome sequencing and annotation.</title>
        <authorList>
            <consortium name="The Broad Institute Genomics Platform"/>
            <consortium name="The Broad Institute Genome Sequencing Center for Infectious Disease"/>
            <person name="Wu L."/>
            <person name="Ma J."/>
        </authorList>
    </citation>
    <scope>NUCLEOTIDE SEQUENCE [LARGE SCALE GENOMIC DNA]</scope>
    <source>
        <strain evidence="2">JCM 4087</strain>
    </source>
</reference>
<dbReference type="Pfam" id="PF13489">
    <property type="entry name" value="Methyltransf_23"/>
    <property type="match status" value="1"/>
</dbReference>
<dbReference type="GO" id="GO:0061542">
    <property type="term" value="F:3-demethylubiquinol 3-O-methyltransferase activity"/>
    <property type="evidence" value="ECO:0007669"/>
    <property type="project" value="UniProtKB-EC"/>
</dbReference>
<dbReference type="EMBL" id="JBHSPH010000004">
    <property type="protein sequence ID" value="MFC5863380.1"/>
    <property type="molecule type" value="Genomic_DNA"/>
</dbReference>
<dbReference type="GO" id="GO:0032259">
    <property type="term" value="P:methylation"/>
    <property type="evidence" value="ECO:0007669"/>
    <property type="project" value="UniProtKB-KW"/>
</dbReference>
<keyword evidence="1" id="KW-0808">Transferase</keyword>
<dbReference type="SUPFAM" id="SSF53335">
    <property type="entry name" value="S-adenosyl-L-methionine-dependent methyltransferases"/>
    <property type="match status" value="1"/>
</dbReference>
<dbReference type="InterPro" id="IPR029063">
    <property type="entry name" value="SAM-dependent_MTases_sf"/>
</dbReference>
<protein>
    <submittedName>
        <fullName evidence="1">Class I SAM-dependent methyltransferase</fullName>
        <ecNumber evidence="1">2.1.1.222</ecNumber>
        <ecNumber evidence="1">2.1.1.64</ecNumber>
    </submittedName>
</protein>
<dbReference type="CDD" id="cd02440">
    <property type="entry name" value="AdoMet_MTases"/>
    <property type="match status" value="1"/>
</dbReference>
<accession>A0ABW1EJC8</accession>